<dbReference type="EMBL" id="JAFBBU010000001">
    <property type="protein sequence ID" value="MBM7473352.1"/>
    <property type="molecule type" value="Genomic_DNA"/>
</dbReference>
<keyword evidence="4 11" id="KW-0067">ATP-binding</keyword>
<evidence type="ECO:0000313" key="12">
    <source>
        <dbReference type="Proteomes" id="UP000776164"/>
    </source>
</evidence>
<dbReference type="PROSITE" id="PS50929">
    <property type="entry name" value="ABC_TM1F"/>
    <property type="match status" value="1"/>
</dbReference>
<dbReference type="SUPFAM" id="SSF52540">
    <property type="entry name" value="P-loop containing nucleoside triphosphate hydrolases"/>
    <property type="match status" value="1"/>
</dbReference>
<feature type="transmembrane region" description="Helical" evidence="8">
    <location>
        <begin position="273"/>
        <end position="294"/>
    </location>
</feature>
<dbReference type="InterPro" id="IPR003593">
    <property type="entry name" value="AAA+_ATPase"/>
</dbReference>
<feature type="compositionally biased region" description="Gly residues" evidence="7">
    <location>
        <begin position="495"/>
        <end position="505"/>
    </location>
</feature>
<evidence type="ECO:0000256" key="6">
    <source>
        <dbReference type="ARBA" id="ARBA00023136"/>
    </source>
</evidence>
<dbReference type="InterPro" id="IPR003439">
    <property type="entry name" value="ABC_transporter-like_ATP-bd"/>
</dbReference>
<feature type="transmembrane region" description="Helical" evidence="8">
    <location>
        <begin position="92"/>
        <end position="110"/>
    </location>
</feature>
<dbReference type="PROSITE" id="PS00211">
    <property type="entry name" value="ABC_TRANSPORTER_1"/>
    <property type="match status" value="1"/>
</dbReference>
<feature type="region of interest" description="Disordered" evidence="7">
    <location>
        <begin position="473"/>
        <end position="514"/>
    </location>
</feature>
<dbReference type="Gene3D" id="1.20.1560.10">
    <property type="entry name" value="ABC transporter type 1, transmembrane domain"/>
    <property type="match status" value="1"/>
</dbReference>
<evidence type="ECO:0000256" key="3">
    <source>
        <dbReference type="ARBA" id="ARBA00022741"/>
    </source>
</evidence>
<dbReference type="InterPro" id="IPR027417">
    <property type="entry name" value="P-loop_NTPase"/>
</dbReference>
<evidence type="ECO:0000256" key="2">
    <source>
        <dbReference type="ARBA" id="ARBA00022692"/>
    </source>
</evidence>
<evidence type="ECO:0000256" key="8">
    <source>
        <dbReference type="SAM" id="Phobius"/>
    </source>
</evidence>
<keyword evidence="5 8" id="KW-1133">Transmembrane helix</keyword>
<keyword evidence="12" id="KW-1185">Reference proteome</keyword>
<dbReference type="PANTHER" id="PTHR43394">
    <property type="entry name" value="ATP-DEPENDENT PERMEASE MDL1, MITOCHONDRIAL"/>
    <property type="match status" value="1"/>
</dbReference>
<dbReference type="SMART" id="SM00382">
    <property type="entry name" value="AAA"/>
    <property type="match status" value="1"/>
</dbReference>
<evidence type="ECO:0000256" key="5">
    <source>
        <dbReference type="ARBA" id="ARBA00022989"/>
    </source>
</evidence>
<feature type="compositionally biased region" description="Basic and acidic residues" evidence="7">
    <location>
        <begin position="30"/>
        <end position="39"/>
    </location>
</feature>
<feature type="transmembrane region" description="Helical" evidence="8">
    <location>
        <begin position="195"/>
        <end position="215"/>
    </location>
</feature>
<evidence type="ECO:0000256" key="1">
    <source>
        <dbReference type="ARBA" id="ARBA00004651"/>
    </source>
</evidence>
<dbReference type="GO" id="GO:0005524">
    <property type="term" value="F:ATP binding"/>
    <property type="evidence" value="ECO:0007669"/>
    <property type="project" value="UniProtKB-KW"/>
</dbReference>
<feature type="region of interest" description="Disordered" evidence="7">
    <location>
        <begin position="1"/>
        <end position="39"/>
    </location>
</feature>
<dbReference type="RefSeq" id="WP_205110723.1">
    <property type="nucleotide sequence ID" value="NZ_BAAAHT010000014.1"/>
</dbReference>
<feature type="transmembrane region" description="Helical" evidence="8">
    <location>
        <begin position="300"/>
        <end position="321"/>
    </location>
</feature>
<feature type="transmembrane region" description="Helical" evidence="8">
    <location>
        <begin position="55"/>
        <end position="72"/>
    </location>
</feature>
<feature type="domain" description="ABC transporter" evidence="9">
    <location>
        <begin position="503"/>
        <end position="737"/>
    </location>
</feature>
<organism evidence="11 12">
    <name type="scientific">Subtercola frigoramans</name>
    <dbReference type="NCBI Taxonomy" id="120298"/>
    <lineage>
        <taxon>Bacteria</taxon>
        <taxon>Bacillati</taxon>
        <taxon>Actinomycetota</taxon>
        <taxon>Actinomycetes</taxon>
        <taxon>Micrococcales</taxon>
        <taxon>Microbacteriaceae</taxon>
        <taxon>Subtercola</taxon>
    </lineage>
</organism>
<proteinExistence type="predicted"/>
<gene>
    <name evidence="11" type="ORF">JOE66_002986</name>
</gene>
<dbReference type="SUPFAM" id="SSF90123">
    <property type="entry name" value="ABC transporter transmembrane region"/>
    <property type="match status" value="1"/>
</dbReference>
<protein>
    <submittedName>
        <fullName evidence="11">ATP-binding cassette subfamily B protein</fullName>
    </submittedName>
</protein>
<dbReference type="PROSITE" id="PS50893">
    <property type="entry name" value="ABC_TRANSPORTER_2"/>
    <property type="match status" value="1"/>
</dbReference>
<dbReference type="InterPro" id="IPR039421">
    <property type="entry name" value="Type_1_exporter"/>
</dbReference>
<evidence type="ECO:0000259" key="10">
    <source>
        <dbReference type="PROSITE" id="PS50929"/>
    </source>
</evidence>
<evidence type="ECO:0000256" key="4">
    <source>
        <dbReference type="ARBA" id="ARBA00022840"/>
    </source>
</evidence>
<dbReference type="Pfam" id="PF00664">
    <property type="entry name" value="ABC_membrane"/>
    <property type="match status" value="1"/>
</dbReference>
<keyword evidence="2 8" id="KW-0812">Transmembrane</keyword>
<dbReference type="InterPro" id="IPR017871">
    <property type="entry name" value="ABC_transporter-like_CS"/>
</dbReference>
<reference evidence="11 12" key="1">
    <citation type="submission" date="2021-01" db="EMBL/GenBank/DDBJ databases">
        <title>Sequencing the genomes of 1000 actinobacteria strains.</title>
        <authorList>
            <person name="Klenk H.-P."/>
        </authorList>
    </citation>
    <scope>NUCLEOTIDE SEQUENCE [LARGE SCALE GENOMIC DNA]</scope>
    <source>
        <strain evidence="11 12">DSM 13057</strain>
    </source>
</reference>
<name>A0ABS2L8C7_9MICO</name>
<keyword evidence="6 8" id="KW-0472">Membrane</keyword>
<evidence type="ECO:0000259" key="9">
    <source>
        <dbReference type="PROSITE" id="PS50893"/>
    </source>
</evidence>
<evidence type="ECO:0000256" key="7">
    <source>
        <dbReference type="SAM" id="MobiDB-lite"/>
    </source>
</evidence>
<feature type="domain" description="ABC transmembrane type-1" evidence="10">
    <location>
        <begin position="57"/>
        <end position="336"/>
    </location>
</feature>
<dbReference type="Pfam" id="PF00005">
    <property type="entry name" value="ABC_tran"/>
    <property type="match status" value="1"/>
</dbReference>
<feature type="transmembrane region" description="Helical" evidence="8">
    <location>
        <begin position="169"/>
        <end position="189"/>
    </location>
</feature>
<dbReference type="Proteomes" id="UP000776164">
    <property type="component" value="Unassembled WGS sequence"/>
</dbReference>
<feature type="compositionally biased region" description="Low complexity" evidence="7">
    <location>
        <begin position="1"/>
        <end position="21"/>
    </location>
</feature>
<dbReference type="Gene3D" id="3.40.50.300">
    <property type="entry name" value="P-loop containing nucleotide triphosphate hydrolases"/>
    <property type="match status" value="1"/>
</dbReference>
<keyword evidence="3" id="KW-0547">Nucleotide-binding</keyword>
<comment type="subcellular location">
    <subcellularLocation>
        <location evidence="1">Cell membrane</location>
        <topology evidence="1">Multi-pass membrane protein</topology>
    </subcellularLocation>
</comment>
<sequence>MSTADSRATAGASRASAASPRGRSRGSGRGRRDKDNGPRAKFTDLLPYLLEHKKVLALVIGLSILGAAASLAQPLLVSQVITQVTAGNPLNGLVWLLVILVVLSGLISGFQHYLLQRTGEGVVLSSRKQLVRRMLNLPIREFDTRRTGDLVSRVGSDTTLLRAVLTQGLVDALGGSLVFVGALIAMLIIDPVLLGLTVLVVGVSIVVVVLLSARIRVASRQAQEMVGDLAASVERAISAVRTVRAANATEREIKAVEKDAEGAWAMGIKVAKISALVVPVAGIAMQVAFLTVIGVGGYRVASGAITIASLVSFILFLFMMIMPLGQAFGAFTSVNSALGALGRIQEIITLPSEGEFDRKLAPLASNAEVSAAAFARAAASTPIAVEFDGVEFAYAESATPGDGAPDAQGVLSGPGTALLAAHGPVVMAAGEVDTGATSTATGARGEVPGPVRGEYPGGFPGIVSGDMPGDIPNEISGDASPEPASAASYLADSGARGGTGAGVGSPGTADPGIRNTTVLRGVSFSVPRGQRVALVGPSGAGKSTILALIERFYDPTSGVIRVGGTDIRQLDREALRAQIGYVEQDAPVLAGSIRSNLLLASPAATDEECVAVLTAVNLLEVLERSPEGLDAAVGEEGVMLSGGERQRLAIARALLAAPPILLLDESTSSLDGLNEQMLREAIDAVAENRTLIVIAHRLSTVVDSDVIIVLDHGSVVGVGTHSELVVSTPLYRELAKRQLLV</sequence>
<dbReference type="InterPro" id="IPR011527">
    <property type="entry name" value="ABC1_TM_dom"/>
</dbReference>
<dbReference type="CDD" id="cd18551">
    <property type="entry name" value="ABC_6TM_LmrA_like"/>
    <property type="match status" value="1"/>
</dbReference>
<dbReference type="InterPro" id="IPR036640">
    <property type="entry name" value="ABC1_TM_sf"/>
</dbReference>
<accession>A0ABS2L8C7</accession>
<evidence type="ECO:0000313" key="11">
    <source>
        <dbReference type="EMBL" id="MBM7473352.1"/>
    </source>
</evidence>
<dbReference type="PANTHER" id="PTHR43394:SF1">
    <property type="entry name" value="ATP-BINDING CASSETTE SUB-FAMILY B MEMBER 10, MITOCHONDRIAL"/>
    <property type="match status" value="1"/>
</dbReference>
<comment type="caution">
    <text evidence="11">The sequence shown here is derived from an EMBL/GenBank/DDBJ whole genome shotgun (WGS) entry which is preliminary data.</text>
</comment>